<protein>
    <submittedName>
        <fullName evidence="1">(rape) hypothetical protein</fullName>
    </submittedName>
</protein>
<dbReference type="EMBL" id="HG994357">
    <property type="protein sequence ID" value="CAF2133443.1"/>
    <property type="molecule type" value="Genomic_DNA"/>
</dbReference>
<proteinExistence type="predicted"/>
<reference evidence="1" key="1">
    <citation type="submission" date="2021-01" db="EMBL/GenBank/DDBJ databases">
        <authorList>
            <consortium name="Genoscope - CEA"/>
            <person name="William W."/>
        </authorList>
    </citation>
    <scope>NUCLEOTIDE SEQUENCE</scope>
</reference>
<gene>
    <name evidence="1" type="ORF">DARMORV10_A03P64930.1</name>
</gene>
<sequence>MQNAQSSPIKRMFANSLVVRPNSLSGPKIEKPTNIISLDAGEASGRRRRALNSISCYSSSSDRSPPCSNRFRRSWLRFGV</sequence>
<evidence type="ECO:0000313" key="1">
    <source>
        <dbReference type="EMBL" id="CAF2133443.1"/>
    </source>
</evidence>
<organism evidence="1">
    <name type="scientific">Brassica napus</name>
    <name type="common">Rape</name>
    <dbReference type="NCBI Taxonomy" id="3708"/>
    <lineage>
        <taxon>Eukaryota</taxon>
        <taxon>Viridiplantae</taxon>
        <taxon>Streptophyta</taxon>
        <taxon>Embryophyta</taxon>
        <taxon>Tracheophyta</taxon>
        <taxon>Spermatophyta</taxon>
        <taxon>Magnoliopsida</taxon>
        <taxon>eudicotyledons</taxon>
        <taxon>Gunneridae</taxon>
        <taxon>Pentapetalae</taxon>
        <taxon>rosids</taxon>
        <taxon>malvids</taxon>
        <taxon>Brassicales</taxon>
        <taxon>Brassicaceae</taxon>
        <taxon>Brassiceae</taxon>
        <taxon>Brassica</taxon>
    </lineage>
</organism>
<name>A0A816W6G3_BRANA</name>
<accession>A0A816W6G3</accession>
<dbReference type="Proteomes" id="UP001295469">
    <property type="component" value="Chromosome A03"/>
</dbReference>
<dbReference type="AlphaFoldDB" id="A0A816W6G3"/>